<dbReference type="CDD" id="cd06267">
    <property type="entry name" value="PBP1_LacI_sugar_binding-like"/>
    <property type="match status" value="1"/>
</dbReference>
<dbReference type="PANTHER" id="PTHR30146">
    <property type="entry name" value="LACI-RELATED TRANSCRIPTIONAL REPRESSOR"/>
    <property type="match status" value="1"/>
</dbReference>
<feature type="domain" description="HTH lacI-type" evidence="4">
    <location>
        <begin position="5"/>
        <end position="60"/>
    </location>
</feature>
<evidence type="ECO:0000313" key="6">
    <source>
        <dbReference type="EMBL" id="CAB4815150.1"/>
    </source>
</evidence>
<evidence type="ECO:0000313" key="10">
    <source>
        <dbReference type="EMBL" id="CAB5060663.1"/>
    </source>
</evidence>
<protein>
    <submittedName>
        <fullName evidence="5">Unannotated protein</fullName>
    </submittedName>
</protein>
<dbReference type="EMBL" id="CAEZYA010000056">
    <property type="protein sequence ID" value="CAB4714633.1"/>
    <property type="molecule type" value="Genomic_DNA"/>
</dbReference>
<dbReference type="EMBL" id="CAFBQM010000050">
    <property type="protein sequence ID" value="CAB5060663.1"/>
    <property type="molecule type" value="Genomic_DNA"/>
</dbReference>
<sequence length="324" mass="35663">MSKRATLAQVASYAQVSIATASRCFSNPELLKPETVTLVRQAAAALHYKAPRILERDLSIARIAVFTQLFNHQGGTERLRGISNALRAWPHELIVHDVADSKSSVDYVRKLLATKRIEGLIFSGVPIHEEVAMNVQRFELPTVLIDIDDSRFSRVLTSEKKGCELAADYFNKSGATNVLFLGARPSAIDINPGIRLKSFRERLLPEKRAASVELLVDPLSQVAGVEIRKLLKSKKKIDAVFADSDLLAISVYVAARELGISIPKDLLLIGYGDCDSAGQLAISTVRTHLDASGRRAVEILRAHEHSNAPVREELKPELILRSTT</sequence>
<dbReference type="SUPFAM" id="SSF47413">
    <property type="entry name" value="lambda repressor-like DNA-binding domains"/>
    <property type="match status" value="1"/>
</dbReference>
<evidence type="ECO:0000313" key="9">
    <source>
        <dbReference type="EMBL" id="CAB5049706.1"/>
    </source>
</evidence>
<dbReference type="Gene3D" id="3.40.50.2300">
    <property type="match status" value="2"/>
</dbReference>
<dbReference type="AlphaFoldDB" id="A0A6J6QYD3"/>
<evidence type="ECO:0000256" key="2">
    <source>
        <dbReference type="ARBA" id="ARBA00023125"/>
    </source>
</evidence>
<dbReference type="Pfam" id="PF00356">
    <property type="entry name" value="LacI"/>
    <property type="match status" value="1"/>
</dbReference>
<evidence type="ECO:0000313" key="7">
    <source>
        <dbReference type="EMBL" id="CAB4854500.1"/>
    </source>
</evidence>
<evidence type="ECO:0000256" key="1">
    <source>
        <dbReference type="ARBA" id="ARBA00023015"/>
    </source>
</evidence>
<keyword evidence="1" id="KW-0805">Transcription regulation</keyword>
<gene>
    <name evidence="5" type="ORF">UFOPK2627_01230</name>
    <name evidence="6" type="ORF">UFOPK3078_01302</name>
    <name evidence="7" type="ORF">UFOPK3288_00726</name>
    <name evidence="8" type="ORF">UFOPK3990_00958</name>
    <name evidence="9" type="ORF">UFOPK4245_00826</name>
    <name evidence="10" type="ORF">UFOPK4337_01000</name>
</gene>
<dbReference type="InterPro" id="IPR010982">
    <property type="entry name" value="Lambda_DNA-bd_dom_sf"/>
</dbReference>
<dbReference type="SMART" id="SM00354">
    <property type="entry name" value="HTH_LACI"/>
    <property type="match status" value="1"/>
</dbReference>
<dbReference type="PANTHER" id="PTHR30146:SF109">
    <property type="entry name" value="HTH-TYPE TRANSCRIPTIONAL REGULATOR GALS"/>
    <property type="match status" value="1"/>
</dbReference>
<evidence type="ECO:0000313" key="5">
    <source>
        <dbReference type="EMBL" id="CAB4714633.1"/>
    </source>
</evidence>
<dbReference type="InterPro" id="IPR046335">
    <property type="entry name" value="LacI/GalR-like_sensor"/>
</dbReference>
<dbReference type="EMBL" id="CAFBLC010000019">
    <property type="protein sequence ID" value="CAB4854500.1"/>
    <property type="molecule type" value="Genomic_DNA"/>
</dbReference>
<dbReference type="EMBL" id="CAFAAU010000057">
    <property type="protein sequence ID" value="CAB4815150.1"/>
    <property type="molecule type" value="Genomic_DNA"/>
</dbReference>
<dbReference type="EMBL" id="CAFBQD010000019">
    <property type="protein sequence ID" value="CAB5049706.1"/>
    <property type="molecule type" value="Genomic_DNA"/>
</dbReference>
<dbReference type="EMBL" id="CAFBOQ010000028">
    <property type="protein sequence ID" value="CAB4989039.1"/>
    <property type="molecule type" value="Genomic_DNA"/>
</dbReference>
<organism evidence="5">
    <name type="scientific">freshwater metagenome</name>
    <dbReference type="NCBI Taxonomy" id="449393"/>
    <lineage>
        <taxon>unclassified sequences</taxon>
        <taxon>metagenomes</taxon>
        <taxon>ecological metagenomes</taxon>
    </lineage>
</organism>
<dbReference type="PROSITE" id="PS50932">
    <property type="entry name" value="HTH_LACI_2"/>
    <property type="match status" value="1"/>
</dbReference>
<evidence type="ECO:0000313" key="8">
    <source>
        <dbReference type="EMBL" id="CAB4989039.1"/>
    </source>
</evidence>
<dbReference type="Gene3D" id="1.10.260.40">
    <property type="entry name" value="lambda repressor-like DNA-binding domains"/>
    <property type="match status" value="1"/>
</dbReference>
<accession>A0A6J6QYD3</accession>
<dbReference type="CDD" id="cd01392">
    <property type="entry name" value="HTH_LacI"/>
    <property type="match status" value="1"/>
</dbReference>
<evidence type="ECO:0000259" key="4">
    <source>
        <dbReference type="PROSITE" id="PS50932"/>
    </source>
</evidence>
<dbReference type="InterPro" id="IPR000843">
    <property type="entry name" value="HTH_LacI"/>
</dbReference>
<keyword evidence="3" id="KW-0804">Transcription</keyword>
<proteinExistence type="predicted"/>
<keyword evidence="2" id="KW-0238">DNA-binding</keyword>
<reference evidence="5" key="1">
    <citation type="submission" date="2020-05" db="EMBL/GenBank/DDBJ databases">
        <authorList>
            <person name="Chiriac C."/>
            <person name="Salcher M."/>
            <person name="Ghai R."/>
            <person name="Kavagutti S V."/>
        </authorList>
    </citation>
    <scope>NUCLEOTIDE SEQUENCE</scope>
</reference>
<evidence type="ECO:0000256" key="3">
    <source>
        <dbReference type="ARBA" id="ARBA00023163"/>
    </source>
</evidence>
<dbReference type="InterPro" id="IPR028082">
    <property type="entry name" value="Peripla_BP_I"/>
</dbReference>
<dbReference type="SUPFAM" id="SSF53822">
    <property type="entry name" value="Periplasmic binding protein-like I"/>
    <property type="match status" value="1"/>
</dbReference>
<dbReference type="Pfam" id="PF13377">
    <property type="entry name" value="Peripla_BP_3"/>
    <property type="match status" value="1"/>
</dbReference>
<dbReference type="GO" id="GO:0003700">
    <property type="term" value="F:DNA-binding transcription factor activity"/>
    <property type="evidence" value="ECO:0007669"/>
    <property type="project" value="TreeGrafter"/>
</dbReference>
<dbReference type="GO" id="GO:0000976">
    <property type="term" value="F:transcription cis-regulatory region binding"/>
    <property type="evidence" value="ECO:0007669"/>
    <property type="project" value="TreeGrafter"/>
</dbReference>
<name>A0A6J6QYD3_9ZZZZ</name>